<keyword evidence="1" id="KW-0614">Plasmid</keyword>
<dbReference type="Proteomes" id="UP000464330">
    <property type="component" value="Plasmid unnamed1"/>
</dbReference>
<evidence type="ECO:0000313" key="1">
    <source>
        <dbReference type="EMBL" id="QHZ54039.1"/>
    </source>
</evidence>
<dbReference type="RefSeq" id="WP_172423978.1">
    <property type="nucleotide sequence ID" value="NZ_CP019718.1"/>
</dbReference>
<organism evidence="1 2">
    <name type="scientific">Paenibacillus larvae subsp. larvae</name>
    <dbReference type="NCBI Taxonomy" id="147375"/>
    <lineage>
        <taxon>Bacteria</taxon>
        <taxon>Bacillati</taxon>
        <taxon>Bacillota</taxon>
        <taxon>Bacilli</taxon>
        <taxon>Bacillales</taxon>
        <taxon>Paenibacillaceae</taxon>
        <taxon>Paenibacillus</taxon>
    </lineage>
</organism>
<dbReference type="EMBL" id="CP019718">
    <property type="protein sequence ID" value="QHZ54039.1"/>
    <property type="molecule type" value="Genomic_DNA"/>
</dbReference>
<proteinExistence type="predicted"/>
<dbReference type="AlphaFoldDB" id="A0A6C0QZB1"/>
<protein>
    <submittedName>
        <fullName evidence="1">Uncharacterized protein</fullName>
    </submittedName>
</protein>
<sequence>MKAWLFILRRSTMVDAAVAYDTKDAALNALREMVRNDSPSASRIKGIYEVNLELKTIQEYTLTLENMMLTLKKKG</sequence>
<name>A0A6C0QZB1_9BACL</name>
<gene>
    <name evidence="1" type="ORF">ERICV_05055</name>
</gene>
<geneLocation type="plasmid" evidence="1 2">
    <name>unnamed1</name>
</geneLocation>
<accession>A0A6C0QZB1</accession>
<evidence type="ECO:0000313" key="2">
    <source>
        <dbReference type="Proteomes" id="UP000464330"/>
    </source>
</evidence>
<reference evidence="1 2" key="1">
    <citation type="journal article" date="2020" name="Int. J. Med. Microbiol.">
        <title>Discovery of Paenibacillus larvae ERIC V: Phenotypic and genomic comparison to genotypes ERIC I-IV reveal different inventories of virulence factors which correlate with epidemiological prevalences of American Foulbrood.</title>
        <authorList>
            <person name="Beims H."/>
            <person name="Bunk B."/>
            <person name="Erler S."/>
            <person name="Mohr K.I."/>
            <person name="Sproer C."/>
            <person name="Pradella S."/>
            <person name="Gunther G."/>
            <person name="Rohde M."/>
            <person name="von der Ohe W."/>
            <person name="Steinert M."/>
        </authorList>
    </citation>
    <scope>NUCLEOTIDE SEQUENCE [LARGE SCALE GENOMIC DNA]</scope>
    <source>
        <strain evidence="1">Eric_V</strain>
        <plasmid evidence="1">unnamed1</plasmid>
    </source>
</reference>